<dbReference type="STRING" id="1314781.A0A165KRH4"/>
<reference evidence="1 2" key="1">
    <citation type="journal article" date="2016" name="Mol. Biol. Evol.">
        <title>Comparative Genomics of Early-Diverging Mushroom-Forming Fungi Provides Insights into the Origins of Lignocellulose Decay Capabilities.</title>
        <authorList>
            <person name="Nagy L.G."/>
            <person name="Riley R."/>
            <person name="Tritt A."/>
            <person name="Adam C."/>
            <person name="Daum C."/>
            <person name="Floudas D."/>
            <person name="Sun H."/>
            <person name="Yadav J.S."/>
            <person name="Pangilinan J."/>
            <person name="Larsson K.H."/>
            <person name="Matsuura K."/>
            <person name="Barry K."/>
            <person name="Labutti K."/>
            <person name="Kuo R."/>
            <person name="Ohm R.A."/>
            <person name="Bhattacharya S.S."/>
            <person name="Shirouzu T."/>
            <person name="Yoshinaga Y."/>
            <person name="Martin F.M."/>
            <person name="Grigoriev I.V."/>
            <person name="Hibbett D.S."/>
        </authorList>
    </citation>
    <scope>NUCLEOTIDE SEQUENCE [LARGE SCALE GENOMIC DNA]</scope>
    <source>
        <strain evidence="1 2">HHB12029</strain>
    </source>
</reference>
<dbReference type="AlphaFoldDB" id="A0A165KRH4"/>
<dbReference type="InParanoid" id="A0A165KRH4"/>
<dbReference type="OrthoDB" id="3247790at2759"/>
<dbReference type="EMBL" id="KV425938">
    <property type="protein sequence ID" value="KZV96750.1"/>
    <property type="molecule type" value="Genomic_DNA"/>
</dbReference>
<dbReference type="Proteomes" id="UP000077266">
    <property type="component" value="Unassembled WGS sequence"/>
</dbReference>
<organism evidence="1 2">
    <name type="scientific">Exidia glandulosa HHB12029</name>
    <dbReference type="NCBI Taxonomy" id="1314781"/>
    <lineage>
        <taxon>Eukaryota</taxon>
        <taxon>Fungi</taxon>
        <taxon>Dikarya</taxon>
        <taxon>Basidiomycota</taxon>
        <taxon>Agaricomycotina</taxon>
        <taxon>Agaricomycetes</taxon>
        <taxon>Auriculariales</taxon>
        <taxon>Exidiaceae</taxon>
        <taxon>Exidia</taxon>
    </lineage>
</organism>
<keyword evidence="2" id="KW-1185">Reference proteome</keyword>
<name>A0A165KRH4_EXIGL</name>
<evidence type="ECO:0000313" key="2">
    <source>
        <dbReference type="Proteomes" id="UP000077266"/>
    </source>
</evidence>
<accession>A0A165KRH4</accession>
<dbReference type="InterPro" id="IPR043750">
    <property type="entry name" value="DUF5695"/>
</dbReference>
<dbReference type="Pfam" id="PF18951">
    <property type="entry name" value="DUF5695"/>
    <property type="match status" value="1"/>
</dbReference>
<gene>
    <name evidence="1" type="ORF">EXIGLDRAFT_670719</name>
</gene>
<protein>
    <submittedName>
        <fullName evidence="1">Uncharacterized protein</fullName>
    </submittedName>
</protein>
<sequence length="328" mass="35853">MYRVARNYPSLTTTRTWQWYINQALQTSLRMTTGGVGYVNDGLMGETVIWYLLNDLKKEGLSSNVPALETAMRRRQTAWSTQQFPFGSEMAWDSTGQEGVFVWSKYFNDTKTATNSLNSILAFQPTIPHWGYDGNARRYWDNVYGGKLQRIERQLHHYGSGLNALPLIFHFHSFPDTLKFDGYSGDYGPNFSGHSMGIGTFVLQHPLFGWQAYGGRVTSTSPTVQVDVLDDGRRRVFIAPLGALFSLDAGAFTSLTFDPTKRTVALTIASRPTGAASAAAAPQGRLVVTQTASVSGVGTLAPTTSLRVDGGAFVVPFASNGSATVTFA</sequence>
<evidence type="ECO:0000313" key="1">
    <source>
        <dbReference type="EMBL" id="KZV96750.1"/>
    </source>
</evidence>
<proteinExistence type="predicted"/>